<dbReference type="Gene3D" id="1.10.3580.10">
    <property type="entry name" value="ATP12 ATPase"/>
    <property type="match status" value="1"/>
</dbReference>
<evidence type="ECO:0000313" key="4">
    <source>
        <dbReference type="EMBL" id="TDN83759.1"/>
    </source>
</evidence>
<dbReference type="Gene3D" id="3.30.2180.10">
    <property type="entry name" value="ATP12-like"/>
    <property type="match status" value="1"/>
</dbReference>
<dbReference type="PANTHER" id="PTHR21013:SF10">
    <property type="entry name" value="ATP SYNTHASE MITOCHONDRIAL F1 COMPLEX ASSEMBLY FACTOR 2"/>
    <property type="match status" value="1"/>
</dbReference>
<comment type="similarity">
    <text evidence="1">Belongs to the ATP12 family.</text>
</comment>
<protein>
    <submittedName>
        <fullName evidence="4">Chaperone required for assembly of F1-ATPase</fullName>
    </submittedName>
</protein>
<dbReference type="Proteomes" id="UP000295493">
    <property type="component" value="Unassembled WGS sequence"/>
</dbReference>
<dbReference type="AlphaFoldDB" id="A0A4R6FPZ4"/>
<dbReference type="SUPFAM" id="SSF160909">
    <property type="entry name" value="ATP12-like"/>
    <property type="match status" value="1"/>
</dbReference>
<organism evidence="4 5">
    <name type="scientific">Stakelama pacifica</name>
    <dbReference type="NCBI Taxonomy" id="517720"/>
    <lineage>
        <taxon>Bacteria</taxon>
        <taxon>Pseudomonadati</taxon>
        <taxon>Pseudomonadota</taxon>
        <taxon>Alphaproteobacteria</taxon>
        <taxon>Sphingomonadales</taxon>
        <taxon>Sphingomonadaceae</taxon>
        <taxon>Stakelama</taxon>
    </lineage>
</organism>
<keyword evidence="2" id="KW-0809">Transit peptide</keyword>
<dbReference type="InterPro" id="IPR023335">
    <property type="entry name" value="ATP12_ortho_dom_sf"/>
</dbReference>
<evidence type="ECO:0000256" key="1">
    <source>
        <dbReference type="ARBA" id="ARBA00008231"/>
    </source>
</evidence>
<evidence type="ECO:0000256" key="3">
    <source>
        <dbReference type="ARBA" id="ARBA00023186"/>
    </source>
</evidence>
<accession>A0A4R6FPZ4</accession>
<proteinExistence type="inferred from homology"/>
<reference evidence="4 5" key="1">
    <citation type="submission" date="2019-03" db="EMBL/GenBank/DDBJ databases">
        <title>Genomic Encyclopedia of Type Strains, Phase IV (KMG-IV): sequencing the most valuable type-strain genomes for metagenomic binning, comparative biology and taxonomic classification.</title>
        <authorList>
            <person name="Goeker M."/>
        </authorList>
    </citation>
    <scope>NUCLEOTIDE SEQUENCE [LARGE SCALE GENOMIC DNA]</scope>
    <source>
        <strain evidence="4 5">DSM 25059</strain>
    </source>
</reference>
<dbReference type="EMBL" id="SNWD01000004">
    <property type="protein sequence ID" value="TDN83759.1"/>
    <property type="molecule type" value="Genomic_DNA"/>
</dbReference>
<keyword evidence="5" id="KW-1185">Reference proteome</keyword>
<sequence length="238" mass="25792">MADPARIVKRFWKSVEVVAEGERHGIALDGRPVRTPGRVPLALPGRALAEGIAEEWRAVGETIDPAAMPLTGLANAAIDRVGADAAGFAATLAAYGESDLLCYRADHPDELIARQEAAWEPHLNWAESRYDVRFARTSGVMHVAQPAETLARLSDSVGSRSAFELAALYPLVTITGSLVLALALVERATDADRAWAAANLDEDWQAEQWGEDDLAAKARAHKRKSYDAAIRFLELLRG</sequence>
<keyword evidence="3" id="KW-0143">Chaperone</keyword>
<dbReference type="Pfam" id="PF07542">
    <property type="entry name" value="ATP12"/>
    <property type="match status" value="1"/>
</dbReference>
<evidence type="ECO:0000256" key="2">
    <source>
        <dbReference type="ARBA" id="ARBA00022946"/>
    </source>
</evidence>
<dbReference type="InterPro" id="IPR042272">
    <property type="entry name" value="ATP12_ATP_synth-F1-assembly_N"/>
</dbReference>
<comment type="caution">
    <text evidence="4">The sequence shown here is derived from an EMBL/GenBank/DDBJ whole genome shotgun (WGS) entry which is preliminary data.</text>
</comment>
<dbReference type="InterPro" id="IPR011419">
    <property type="entry name" value="ATP12_ATP_synth-F1-assembly"/>
</dbReference>
<dbReference type="GO" id="GO:0043461">
    <property type="term" value="P:proton-transporting ATP synthase complex assembly"/>
    <property type="evidence" value="ECO:0007669"/>
    <property type="project" value="InterPro"/>
</dbReference>
<name>A0A4R6FPZ4_9SPHN</name>
<dbReference type="PANTHER" id="PTHR21013">
    <property type="entry name" value="ATP SYNTHASE MITOCHONDRIAL F1 COMPLEX ASSEMBLY FACTOR 2/ATP12 PROTEIN, MITOCHONDRIAL PRECURSOR"/>
    <property type="match status" value="1"/>
</dbReference>
<evidence type="ECO:0000313" key="5">
    <source>
        <dbReference type="Proteomes" id="UP000295493"/>
    </source>
</evidence>
<gene>
    <name evidence="4" type="ORF">EV664_104245</name>
</gene>